<evidence type="ECO:0000256" key="1">
    <source>
        <dbReference type="SAM" id="MobiDB-lite"/>
    </source>
</evidence>
<gene>
    <name evidence="2" type="ORF">Tci_924208</name>
</gene>
<feature type="non-terminal residue" evidence="2">
    <location>
        <position position="75"/>
    </location>
</feature>
<evidence type="ECO:0000313" key="2">
    <source>
        <dbReference type="EMBL" id="GFD52239.1"/>
    </source>
</evidence>
<feature type="region of interest" description="Disordered" evidence="1">
    <location>
        <begin position="47"/>
        <end position="75"/>
    </location>
</feature>
<reference evidence="2" key="1">
    <citation type="journal article" date="2019" name="Sci. Rep.">
        <title>Draft genome of Tanacetum cinerariifolium, the natural source of mosquito coil.</title>
        <authorList>
            <person name="Yamashiro T."/>
            <person name="Shiraishi A."/>
            <person name="Satake H."/>
            <person name="Nakayama K."/>
        </authorList>
    </citation>
    <scope>NUCLEOTIDE SEQUENCE</scope>
</reference>
<protein>
    <submittedName>
        <fullName evidence="2">Uncharacterized protein</fullName>
    </submittedName>
</protein>
<proteinExistence type="predicted"/>
<dbReference type="EMBL" id="BKCJ011779753">
    <property type="protein sequence ID" value="GFD52239.1"/>
    <property type="molecule type" value="Genomic_DNA"/>
</dbReference>
<organism evidence="2">
    <name type="scientific">Tanacetum cinerariifolium</name>
    <name type="common">Dalmatian daisy</name>
    <name type="synonym">Chrysanthemum cinerariifolium</name>
    <dbReference type="NCBI Taxonomy" id="118510"/>
    <lineage>
        <taxon>Eukaryota</taxon>
        <taxon>Viridiplantae</taxon>
        <taxon>Streptophyta</taxon>
        <taxon>Embryophyta</taxon>
        <taxon>Tracheophyta</taxon>
        <taxon>Spermatophyta</taxon>
        <taxon>Magnoliopsida</taxon>
        <taxon>eudicotyledons</taxon>
        <taxon>Gunneridae</taxon>
        <taxon>Pentapetalae</taxon>
        <taxon>asterids</taxon>
        <taxon>campanulids</taxon>
        <taxon>Asterales</taxon>
        <taxon>Asteraceae</taxon>
        <taxon>Asteroideae</taxon>
        <taxon>Anthemideae</taxon>
        <taxon>Anthemidinae</taxon>
        <taxon>Tanacetum</taxon>
    </lineage>
</organism>
<feature type="region of interest" description="Disordered" evidence="1">
    <location>
        <begin position="1"/>
        <end position="34"/>
    </location>
</feature>
<feature type="non-terminal residue" evidence="2">
    <location>
        <position position="1"/>
    </location>
</feature>
<name>A0A699WYJ0_TANCI</name>
<feature type="compositionally biased region" description="Basic and acidic residues" evidence="1">
    <location>
        <begin position="1"/>
        <end position="27"/>
    </location>
</feature>
<accession>A0A699WYJ0</accession>
<dbReference type="AlphaFoldDB" id="A0A699WYJ0"/>
<comment type="caution">
    <text evidence="2">The sequence shown here is derived from an EMBL/GenBank/DDBJ whole genome shotgun (WGS) entry which is preliminary data.</text>
</comment>
<sequence length="75" mass="8315">EELEKLKRQEKEANAAARKETTHENQDAHTNSTNLLNVVSLPISTAGHSRAFNDGEPSYPDDPSMPHLEDIYASP</sequence>